<dbReference type="Gene3D" id="3.30.200.20">
    <property type="entry name" value="Phosphorylase Kinase, domain 1"/>
    <property type="match status" value="1"/>
</dbReference>
<dbReference type="SUPFAM" id="SSF56112">
    <property type="entry name" value="Protein kinase-like (PK-like)"/>
    <property type="match status" value="1"/>
</dbReference>
<dbReference type="InterPro" id="IPR011009">
    <property type="entry name" value="Kinase-like_dom_sf"/>
</dbReference>
<proteinExistence type="predicted"/>
<dbReference type="PANTHER" id="PTHR39179">
    <property type="entry name" value="SPORE COAT PROTEIN I"/>
    <property type="match status" value="1"/>
</dbReference>
<evidence type="ECO:0000313" key="2">
    <source>
        <dbReference type="EMBL" id="SIT07283.1"/>
    </source>
</evidence>
<dbReference type="PROSITE" id="PS00109">
    <property type="entry name" value="PROTEIN_KINASE_TYR"/>
    <property type="match status" value="1"/>
</dbReference>
<name>A0A1N7P9K7_9BACL</name>
<keyword evidence="2" id="KW-0418">Kinase</keyword>
<dbReference type="RefSeq" id="WP_076348664.1">
    <property type="nucleotide sequence ID" value="NZ_FTOO01000012.1"/>
</dbReference>
<dbReference type="Proteomes" id="UP000186156">
    <property type="component" value="Unassembled WGS sequence"/>
</dbReference>
<dbReference type="Gene3D" id="3.90.1200.10">
    <property type="match status" value="1"/>
</dbReference>
<accession>A0A1N7P9K7</accession>
<dbReference type="STRING" id="252246.SAMN05421799_11237"/>
<sequence length="313" mass="35279">MDDVGLAKLVRDAYGIEVDAVVQKRTVWGVVSGNARYILKRARPQDSEARLEALARVLKQCERVGVASAGPLKTVQNTFCAADAQGTKYYLQPWLDGRHVDVREEEERLAVARALARAQRAMLGDPPRELCTSTLRDKWRAKLLLIERLQSAPVDAEIAQSLRDVAARARQVYQAYLEDGPRRPAFCHRDLAPHNVLVGPGRNIAFIDFDHAGYDDPFADPIQWVSHVAFLVPLDPIAYRRLWLAYAQAAELSEAGLAALVRLGAWPDMALRALAEALRAGSPESRMWRVRYALRREEDRLRMHDAWLRELNA</sequence>
<dbReference type="InterPro" id="IPR008266">
    <property type="entry name" value="Tyr_kinase_AS"/>
</dbReference>
<organism evidence="2 3">
    <name type="scientific">Alicyclobacillus vulcanalis</name>
    <dbReference type="NCBI Taxonomy" id="252246"/>
    <lineage>
        <taxon>Bacteria</taxon>
        <taxon>Bacillati</taxon>
        <taxon>Bacillota</taxon>
        <taxon>Bacilli</taxon>
        <taxon>Bacillales</taxon>
        <taxon>Alicyclobacillaceae</taxon>
        <taxon>Alicyclobacillus</taxon>
    </lineage>
</organism>
<dbReference type="GO" id="GO:0004672">
    <property type="term" value="F:protein kinase activity"/>
    <property type="evidence" value="ECO:0007669"/>
    <property type="project" value="InterPro"/>
</dbReference>
<dbReference type="OrthoDB" id="2373610at2"/>
<dbReference type="PANTHER" id="PTHR39179:SF3">
    <property type="entry name" value="COTS-RELATED PROTEIN"/>
    <property type="match status" value="1"/>
</dbReference>
<protein>
    <submittedName>
        <fullName evidence="2">Ser/Thr protein kinase RdoA involved in Cpx stress response, MazF antagonist</fullName>
    </submittedName>
</protein>
<dbReference type="GO" id="GO:0042601">
    <property type="term" value="C:endospore-forming forespore"/>
    <property type="evidence" value="ECO:0007669"/>
    <property type="project" value="TreeGrafter"/>
</dbReference>
<evidence type="ECO:0000313" key="3">
    <source>
        <dbReference type="Proteomes" id="UP000186156"/>
    </source>
</evidence>
<dbReference type="Pfam" id="PF01636">
    <property type="entry name" value="APH"/>
    <property type="match status" value="1"/>
</dbReference>
<dbReference type="InterPro" id="IPR002575">
    <property type="entry name" value="Aminoglycoside_PTrfase"/>
</dbReference>
<keyword evidence="2" id="KW-0808">Transferase</keyword>
<dbReference type="EMBL" id="FTOO01000012">
    <property type="protein sequence ID" value="SIT07283.1"/>
    <property type="molecule type" value="Genomic_DNA"/>
</dbReference>
<dbReference type="InterPro" id="IPR047175">
    <property type="entry name" value="CotS-like"/>
</dbReference>
<feature type="domain" description="Aminoglycoside phosphotransferase" evidence="1">
    <location>
        <begin position="27"/>
        <end position="222"/>
    </location>
</feature>
<keyword evidence="3" id="KW-1185">Reference proteome</keyword>
<dbReference type="AlphaFoldDB" id="A0A1N7P9K7"/>
<evidence type="ECO:0000259" key="1">
    <source>
        <dbReference type="Pfam" id="PF01636"/>
    </source>
</evidence>
<gene>
    <name evidence="2" type="ORF">SAMN05421799_11237</name>
</gene>
<reference evidence="3" key="1">
    <citation type="submission" date="2017-01" db="EMBL/GenBank/DDBJ databases">
        <authorList>
            <person name="Varghese N."/>
            <person name="Submissions S."/>
        </authorList>
    </citation>
    <scope>NUCLEOTIDE SEQUENCE [LARGE SCALE GENOMIC DNA]</scope>
    <source>
        <strain evidence="3">DSM 16176</strain>
    </source>
</reference>